<proteinExistence type="predicted"/>
<dbReference type="OrthoDB" id="2933411at2759"/>
<comment type="caution">
    <text evidence="1">The sequence shown here is derived from an EMBL/GenBank/DDBJ whole genome shotgun (WGS) entry which is preliminary data.</text>
</comment>
<protein>
    <submittedName>
        <fullName evidence="1">Gibberellin cluster-C13-oxidase</fullName>
    </submittedName>
</protein>
<evidence type="ECO:0000313" key="2">
    <source>
        <dbReference type="Proteomes" id="UP000546213"/>
    </source>
</evidence>
<dbReference type="Proteomes" id="UP000546213">
    <property type="component" value="Unassembled WGS sequence"/>
</dbReference>
<dbReference type="EMBL" id="JAAOAS010000057">
    <property type="protein sequence ID" value="KAF5598809.1"/>
    <property type="molecule type" value="Genomic_DNA"/>
</dbReference>
<dbReference type="AlphaFoldDB" id="A0A8H5PLB5"/>
<gene>
    <name evidence="1" type="ORF">FPCIR_2689</name>
</gene>
<reference evidence="1 2" key="1">
    <citation type="submission" date="2020-05" db="EMBL/GenBank/DDBJ databases">
        <title>Identification and distribution of gene clusters putatively required for synthesis of sphingolipid metabolism inhibitors in phylogenetically diverse species of the filamentous fungus Fusarium.</title>
        <authorList>
            <person name="Kim H.-S."/>
            <person name="Busman M."/>
            <person name="Brown D.W."/>
            <person name="Divon H."/>
            <person name="Uhlig S."/>
            <person name="Proctor R.H."/>
        </authorList>
    </citation>
    <scope>NUCLEOTIDE SEQUENCE [LARGE SCALE GENOMIC DNA]</scope>
    <source>
        <strain evidence="1 2">NRRL 36939</strain>
    </source>
</reference>
<accession>A0A8H5PLB5</accession>
<keyword evidence="2" id="KW-1185">Reference proteome</keyword>
<organism evidence="1 2">
    <name type="scientific">Fusarium pseudocircinatum</name>
    <dbReference type="NCBI Taxonomy" id="56676"/>
    <lineage>
        <taxon>Eukaryota</taxon>
        <taxon>Fungi</taxon>
        <taxon>Dikarya</taxon>
        <taxon>Ascomycota</taxon>
        <taxon>Pezizomycotina</taxon>
        <taxon>Sordariomycetes</taxon>
        <taxon>Hypocreomycetidae</taxon>
        <taxon>Hypocreales</taxon>
        <taxon>Nectriaceae</taxon>
        <taxon>Fusarium</taxon>
        <taxon>Fusarium fujikuroi species complex</taxon>
    </lineage>
</organism>
<evidence type="ECO:0000313" key="1">
    <source>
        <dbReference type="EMBL" id="KAF5598809.1"/>
    </source>
</evidence>
<name>A0A8H5PLB5_9HYPO</name>
<sequence>MAQPSFYLVVSPDPRDYGPVEDNTGGHAYFIKFGDGTAPVPSNTRYSTHNPSYDKSTHEVVWEIAKRPEYIDPLKDEIHNVIGHEIASSEKSSAGVLHLSYFSALFFSP</sequence>